<dbReference type="PANTHER" id="PTHR11002">
    <property type="entry name" value="CARBONIC ANHYDRASE"/>
    <property type="match status" value="1"/>
</dbReference>
<dbReference type="GO" id="GO:0008270">
    <property type="term" value="F:zinc ion binding"/>
    <property type="evidence" value="ECO:0007669"/>
    <property type="project" value="UniProtKB-UniRule"/>
</dbReference>
<dbReference type="GO" id="GO:0004089">
    <property type="term" value="F:carbonate dehydratase activity"/>
    <property type="evidence" value="ECO:0007669"/>
    <property type="project" value="UniProtKB-UniRule"/>
</dbReference>
<dbReference type="InterPro" id="IPR045066">
    <property type="entry name" value="Beta_CA_cladeB"/>
</dbReference>
<accession>A0A0N0E754</accession>
<dbReference type="Proteomes" id="UP000038011">
    <property type="component" value="Unassembled WGS sequence"/>
</dbReference>
<proteinExistence type="inferred from homology"/>
<dbReference type="EMBL" id="JXMU01000017">
    <property type="protein sequence ID" value="KPB00791.1"/>
    <property type="molecule type" value="Genomic_DNA"/>
</dbReference>
<comment type="caution">
    <text evidence="9">The sequence shown here is derived from an EMBL/GenBank/DDBJ whole genome shotgun (WGS) entry which is preliminary data.</text>
</comment>
<comment type="function">
    <text evidence="8">Reversible hydration of carbon dioxide.</text>
</comment>
<feature type="binding site" evidence="7">
    <location>
        <position position="118"/>
    </location>
    <ligand>
        <name>Zn(2+)</name>
        <dbReference type="ChEBI" id="CHEBI:29105"/>
    </ligand>
</feature>
<dbReference type="AlphaFoldDB" id="A0A0N0E754"/>
<dbReference type="SUPFAM" id="SSF53056">
    <property type="entry name" value="beta-carbonic anhydrase, cab"/>
    <property type="match status" value="1"/>
</dbReference>
<name>A0A0N0E754_9HYPH</name>
<reference evidence="9 10" key="1">
    <citation type="submission" date="2015-01" db="EMBL/GenBank/DDBJ databases">
        <title>Ahrensia donghaiensis sp. nov., a novel dimethylsulphoniopropionate-cleavage bacterium isolated from seawater and emended descriptions of the genus Ahrensia and Ahrensia kielensis.</title>
        <authorList>
            <person name="Liu J."/>
        </authorList>
    </citation>
    <scope>NUCLEOTIDE SEQUENCE [LARGE SCALE GENOMIC DNA]</scope>
    <source>
        <strain evidence="9 10">LZD062</strain>
    </source>
</reference>
<dbReference type="EC" id="4.2.1.1" evidence="2 8"/>
<evidence type="ECO:0000256" key="6">
    <source>
        <dbReference type="ARBA" id="ARBA00048348"/>
    </source>
</evidence>
<organism evidence="9 10">
    <name type="scientific">Ahrensia marina</name>
    <dbReference type="NCBI Taxonomy" id="1514904"/>
    <lineage>
        <taxon>Bacteria</taxon>
        <taxon>Pseudomonadati</taxon>
        <taxon>Pseudomonadota</taxon>
        <taxon>Alphaproteobacteria</taxon>
        <taxon>Hyphomicrobiales</taxon>
        <taxon>Ahrensiaceae</taxon>
        <taxon>Ahrensia</taxon>
    </lineage>
</organism>
<dbReference type="CDD" id="cd00884">
    <property type="entry name" value="beta_CA_cladeB"/>
    <property type="match status" value="1"/>
</dbReference>
<evidence type="ECO:0000313" key="9">
    <source>
        <dbReference type="EMBL" id="KPB00791.1"/>
    </source>
</evidence>
<evidence type="ECO:0000256" key="1">
    <source>
        <dbReference type="ARBA" id="ARBA00006217"/>
    </source>
</evidence>
<feature type="binding site" evidence="7">
    <location>
        <position position="121"/>
    </location>
    <ligand>
        <name>Zn(2+)</name>
        <dbReference type="ChEBI" id="CHEBI:29105"/>
    </ligand>
</feature>
<dbReference type="InterPro" id="IPR036874">
    <property type="entry name" value="Carbonic_anhydrase_sf"/>
</dbReference>
<evidence type="ECO:0000256" key="4">
    <source>
        <dbReference type="ARBA" id="ARBA00022833"/>
    </source>
</evidence>
<protein>
    <recommendedName>
        <fullName evidence="2 8">Carbonic anhydrase</fullName>
        <ecNumber evidence="2 8">4.2.1.1</ecNumber>
    </recommendedName>
    <alternativeName>
        <fullName evidence="8">Carbonate dehydratase</fullName>
    </alternativeName>
</protein>
<feature type="binding site" evidence="7">
    <location>
        <position position="59"/>
    </location>
    <ligand>
        <name>Zn(2+)</name>
        <dbReference type="ChEBI" id="CHEBI:29105"/>
    </ligand>
</feature>
<dbReference type="Pfam" id="PF00484">
    <property type="entry name" value="Pro_CA"/>
    <property type="match status" value="1"/>
</dbReference>
<comment type="similarity">
    <text evidence="1 8">Belongs to the beta-class carbonic anhydrase family.</text>
</comment>
<dbReference type="PROSITE" id="PS00705">
    <property type="entry name" value="PROK_CO2_ANHYDRASE_2"/>
    <property type="match status" value="1"/>
</dbReference>
<sequence>MTLSDHIIGSELNTMNFPQRLIDGYQNFVSGRLPEQRKLARELAEKGQKPDTMIIACCDSRAAPEMIFGADPGEMFVVRNVANLVPPYEPDGEYHSTSAALEFAVQSLKVKHIVIMGHGRCGGISAALAEDMEPLSSGDFIGKWVSLLAPTAAAVSANGDMTDAERQTALERISIRNSIKNLKTFPFVDSLHSEGKLTVHGAWFDISTGELWTMDDTGDFIRQDAASA</sequence>
<dbReference type="PANTHER" id="PTHR11002:SF76">
    <property type="entry name" value="CARBONIC ANHYDRASE"/>
    <property type="match status" value="1"/>
</dbReference>
<evidence type="ECO:0000256" key="3">
    <source>
        <dbReference type="ARBA" id="ARBA00022723"/>
    </source>
</evidence>
<feature type="binding site" evidence="7">
    <location>
        <position position="57"/>
    </location>
    <ligand>
        <name>Zn(2+)</name>
        <dbReference type="ChEBI" id="CHEBI:29105"/>
    </ligand>
</feature>
<keyword evidence="5 8" id="KW-0456">Lyase</keyword>
<keyword evidence="4 7" id="KW-0862">Zinc</keyword>
<dbReference type="GO" id="GO:0015976">
    <property type="term" value="P:carbon utilization"/>
    <property type="evidence" value="ECO:0007669"/>
    <property type="project" value="InterPro"/>
</dbReference>
<keyword evidence="10" id="KW-1185">Reference proteome</keyword>
<dbReference type="InterPro" id="IPR001765">
    <property type="entry name" value="Carbonic_anhydrase"/>
</dbReference>
<comment type="catalytic activity">
    <reaction evidence="6 8">
        <text>hydrogencarbonate + H(+) = CO2 + H2O</text>
        <dbReference type="Rhea" id="RHEA:10748"/>
        <dbReference type="ChEBI" id="CHEBI:15377"/>
        <dbReference type="ChEBI" id="CHEBI:15378"/>
        <dbReference type="ChEBI" id="CHEBI:16526"/>
        <dbReference type="ChEBI" id="CHEBI:17544"/>
        <dbReference type="EC" id="4.2.1.1"/>
    </reaction>
</comment>
<comment type="cofactor">
    <cofactor evidence="7">
        <name>Zn(2+)</name>
        <dbReference type="ChEBI" id="CHEBI:29105"/>
    </cofactor>
    <text evidence="7">Binds 1 zinc ion per subunit.</text>
</comment>
<dbReference type="STRING" id="1514904.SU32_12215"/>
<dbReference type="PATRIC" id="fig|1514904.3.peg.1289"/>
<evidence type="ECO:0000256" key="2">
    <source>
        <dbReference type="ARBA" id="ARBA00012925"/>
    </source>
</evidence>
<evidence type="ECO:0000256" key="7">
    <source>
        <dbReference type="PIRSR" id="PIRSR601765-1"/>
    </source>
</evidence>
<gene>
    <name evidence="9" type="ORF">SU32_12215</name>
</gene>
<evidence type="ECO:0000256" key="8">
    <source>
        <dbReference type="RuleBase" id="RU003956"/>
    </source>
</evidence>
<evidence type="ECO:0000313" key="10">
    <source>
        <dbReference type="Proteomes" id="UP000038011"/>
    </source>
</evidence>
<keyword evidence="3 7" id="KW-0479">Metal-binding</keyword>
<dbReference type="Gene3D" id="3.40.1050.10">
    <property type="entry name" value="Carbonic anhydrase"/>
    <property type="match status" value="1"/>
</dbReference>
<dbReference type="SMART" id="SM00947">
    <property type="entry name" value="Pro_CA"/>
    <property type="match status" value="1"/>
</dbReference>
<evidence type="ECO:0000256" key="5">
    <source>
        <dbReference type="ARBA" id="ARBA00023239"/>
    </source>
</evidence>
<dbReference type="InterPro" id="IPR015892">
    <property type="entry name" value="Carbonic_anhydrase_CS"/>
</dbReference>